<dbReference type="InterPro" id="IPR045357">
    <property type="entry name" value="Aminopeptidase_N-like_N"/>
</dbReference>
<dbReference type="PANTHER" id="PTHR11533:SF174">
    <property type="entry name" value="PUROMYCIN-SENSITIVE AMINOPEPTIDASE-RELATED"/>
    <property type="match status" value="1"/>
</dbReference>
<name>A0AAD0S319_9GAMM</name>
<dbReference type="InterPro" id="IPR027268">
    <property type="entry name" value="Peptidase_M4/M1_CTD_sf"/>
</dbReference>
<dbReference type="GO" id="GO:0005615">
    <property type="term" value="C:extracellular space"/>
    <property type="evidence" value="ECO:0007669"/>
    <property type="project" value="TreeGrafter"/>
</dbReference>
<dbReference type="GO" id="GO:0008270">
    <property type="term" value="F:zinc ion binding"/>
    <property type="evidence" value="ECO:0007669"/>
    <property type="project" value="InterPro"/>
</dbReference>
<dbReference type="Proteomes" id="UP000264605">
    <property type="component" value="Plasmid unnamed1"/>
</dbReference>
<evidence type="ECO:0000259" key="2">
    <source>
        <dbReference type="Pfam" id="PF17900"/>
    </source>
</evidence>
<dbReference type="InterPro" id="IPR050344">
    <property type="entry name" value="Peptidase_M1_aminopeptidases"/>
</dbReference>
<evidence type="ECO:0000259" key="1">
    <source>
        <dbReference type="Pfam" id="PF01433"/>
    </source>
</evidence>
<keyword evidence="3" id="KW-0614">Plasmid</keyword>
<feature type="domain" description="Peptidase M1 membrane alanine aminopeptidase" evidence="1">
    <location>
        <begin position="332"/>
        <end position="439"/>
    </location>
</feature>
<dbReference type="EMBL" id="CP032091">
    <property type="protein sequence ID" value="AXV67066.1"/>
    <property type="molecule type" value="Genomic_DNA"/>
</dbReference>
<dbReference type="GO" id="GO:0043171">
    <property type="term" value="P:peptide catabolic process"/>
    <property type="evidence" value="ECO:0007669"/>
    <property type="project" value="TreeGrafter"/>
</dbReference>
<geneLocation type="plasmid" evidence="3 4">
    <name>unnamed1</name>
</geneLocation>
<dbReference type="KEGG" id="pdj:D0907_17220"/>
<organism evidence="3 4">
    <name type="scientific">Pseudoalteromonas lipolytica</name>
    <dbReference type="NCBI Taxonomy" id="570156"/>
    <lineage>
        <taxon>Bacteria</taxon>
        <taxon>Pseudomonadati</taxon>
        <taxon>Pseudomonadota</taxon>
        <taxon>Gammaproteobacteria</taxon>
        <taxon>Alteromonadales</taxon>
        <taxon>Pseudoalteromonadaceae</taxon>
        <taxon>Pseudoalteromonas</taxon>
    </lineage>
</organism>
<dbReference type="SUPFAM" id="SSF63737">
    <property type="entry name" value="Leukotriene A4 hydrolase N-terminal domain"/>
    <property type="match status" value="1"/>
</dbReference>
<protein>
    <submittedName>
        <fullName evidence="3">M1 family peptidase</fullName>
    </submittedName>
</protein>
<dbReference type="Pfam" id="PF17900">
    <property type="entry name" value="Peptidase_M1_N"/>
    <property type="match status" value="1"/>
</dbReference>
<reference evidence="3 4" key="1">
    <citation type="submission" date="2018-08" db="EMBL/GenBank/DDBJ databases">
        <title>Draft genome sequence of Pseudoalteromonas donghaensis HJ51.</title>
        <authorList>
            <person name="Oh J."/>
            <person name="Roh D."/>
        </authorList>
    </citation>
    <scope>NUCLEOTIDE SEQUENCE [LARGE SCALE GENOMIC DNA]</scope>
    <source>
        <strain evidence="3 4">HJ51</strain>
        <plasmid evidence="3 4">unnamed1</plasmid>
    </source>
</reference>
<dbReference type="CDD" id="cd09603">
    <property type="entry name" value="M1_APN_like"/>
    <property type="match status" value="1"/>
</dbReference>
<accession>A0AAD0S319</accession>
<evidence type="ECO:0000313" key="3">
    <source>
        <dbReference type="EMBL" id="AXV67066.1"/>
    </source>
</evidence>
<dbReference type="Pfam" id="PF01433">
    <property type="entry name" value="Peptidase_M1"/>
    <property type="match status" value="1"/>
</dbReference>
<dbReference type="SUPFAM" id="SSF55486">
    <property type="entry name" value="Metalloproteases ('zincins'), catalytic domain"/>
    <property type="match status" value="1"/>
</dbReference>
<feature type="domain" description="Aminopeptidase N-like N-terminal" evidence="2">
    <location>
        <begin position="56"/>
        <end position="233"/>
    </location>
</feature>
<proteinExistence type="predicted"/>
<evidence type="ECO:0000313" key="4">
    <source>
        <dbReference type="Proteomes" id="UP000264605"/>
    </source>
</evidence>
<dbReference type="GO" id="GO:0070006">
    <property type="term" value="F:metalloaminopeptidase activity"/>
    <property type="evidence" value="ECO:0007669"/>
    <property type="project" value="TreeGrafter"/>
</dbReference>
<dbReference type="GO" id="GO:0016020">
    <property type="term" value="C:membrane"/>
    <property type="evidence" value="ECO:0007669"/>
    <property type="project" value="TreeGrafter"/>
</dbReference>
<dbReference type="Gene3D" id="2.60.40.1730">
    <property type="entry name" value="tricorn interacting facor f3 domain"/>
    <property type="match status" value="1"/>
</dbReference>
<dbReference type="GO" id="GO:0042277">
    <property type="term" value="F:peptide binding"/>
    <property type="evidence" value="ECO:0007669"/>
    <property type="project" value="TreeGrafter"/>
</dbReference>
<dbReference type="AlphaFoldDB" id="A0AAD0S319"/>
<gene>
    <name evidence="3" type="ORF">D0907_17220</name>
</gene>
<dbReference type="GO" id="GO:0005737">
    <property type="term" value="C:cytoplasm"/>
    <property type="evidence" value="ECO:0007669"/>
    <property type="project" value="TreeGrafter"/>
</dbReference>
<dbReference type="InterPro" id="IPR014782">
    <property type="entry name" value="Peptidase_M1_dom"/>
</dbReference>
<dbReference type="PANTHER" id="PTHR11533">
    <property type="entry name" value="PROTEASE M1 ZINC METALLOPROTEASE"/>
    <property type="match status" value="1"/>
</dbReference>
<sequence length="570" mass="63905">MNGEGVLQGINLIKSTAAAVISAILVGCSTNPLPLDPVIGDTGLALSEIAIKTDVTHYDLALEVIPNKKRLKGLSKTDFTILAPTQFVELKLDSRFTITAITSQDKPLNFKRNQGVITIDLGEQKAPGSVATVSVAYEGQPHIAKNAPWDGGFVFSQTESGEPWIATAVQGEGCDLFWPCKDHFADKADSMRIRLTVPNGLSAVSNGVLQNITQLSDNKQQFDWLLSVPASDYNIAINIGPYTRIQTEYTSVNGATVPIEFWSLTQNEQKARELIDNDLRQQVTFFEKMLGPYPWGGEKLGFVETPHLGMEHQTVNAYGKKYARDPNGYDWLLQHELAHEWFGNLMTHEKLNDAWLHEGFGFYMQPSYSLYKFGDAAYNHSMYKAYLGLKNCAPVVLEGQITSDQAFNSDIYGKGGWTLHTLRWLVGEDVFWQATRELLYGVNNTASLSYPIAPRYRNTDEFISIVNRLTGKDYQWFFDVYLKQAELPELEVTQTPHNITLSWNTASLKGNKFPMPIPVEINGESNTYYPKEGRINIAIQQGDHVVIDPQMKVLRYLPIIEKCSNEESKL</sequence>
<dbReference type="InterPro" id="IPR042097">
    <property type="entry name" value="Aminopeptidase_N-like_N_sf"/>
</dbReference>
<dbReference type="Gene3D" id="1.10.390.10">
    <property type="entry name" value="Neutral Protease Domain 2"/>
    <property type="match status" value="1"/>
</dbReference>